<evidence type="ECO:0000313" key="2">
    <source>
        <dbReference type="Proteomes" id="UP001235840"/>
    </source>
</evidence>
<keyword evidence="1" id="KW-0808">Transferase</keyword>
<dbReference type="RefSeq" id="WP_307396298.1">
    <property type="nucleotide sequence ID" value="NZ_BAAADK010000002.1"/>
</dbReference>
<protein>
    <submittedName>
        <fullName evidence="1">Kinase-associated protein B</fullName>
    </submittedName>
</protein>
<keyword evidence="2" id="KW-1185">Reference proteome</keyword>
<dbReference type="Pfam" id="PF08810">
    <property type="entry name" value="KapB"/>
    <property type="match status" value="1"/>
</dbReference>
<keyword evidence="1" id="KW-0418">Kinase</keyword>
<dbReference type="Gene3D" id="2.30.30.430">
    <property type="entry name" value="Kinase associated protein B domain"/>
    <property type="match status" value="1"/>
</dbReference>
<dbReference type="InterPro" id="IPR038080">
    <property type="entry name" value="KapB_sf"/>
</dbReference>
<dbReference type="InterPro" id="IPR014916">
    <property type="entry name" value="KapB"/>
</dbReference>
<dbReference type="Proteomes" id="UP001235840">
    <property type="component" value="Unassembled WGS sequence"/>
</dbReference>
<reference evidence="1 2" key="1">
    <citation type="submission" date="2023-07" db="EMBL/GenBank/DDBJ databases">
        <title>Genomic Encyclopedia of Type Strains, Phase IV (KMG-IV): sequencing the most valuable type-strain genomes for metagenomic binning, comparative biology and taxonomic classification.</title>
        <authorList>
            <person name="Goeker M."/>
        </authorList>
    </citation>
    <scope>NUCLEOTIDE SEQUENCE [LARGE SCALE GENOMIC DNA]</scope>
    <source>
        <strain evidence="1 2">DSM 12751</strain>
    </source>
</reference>
<name>A0ABT9W2D2_9BACI</name>
<gene>
    <name evidence="1" type="ORF">J2S11_003332</name>
</gene>
<proteinExistence type="predicted"/>
<dbReference type="SUPFAM" id="SSF141251">
    <property type="entry name" value="Kinase-associated protein B-like"/>
    <property type="match status" value="1"/>
</dbReference>
<accession>A0ABT9W2D2</accession>
<dbReference type="EMBL" id="JAUSTY010000015">
    <property type="protein sequence ID" value="MDQ0167407.1"/>
    <property type="molecule type" value="Genomic_DNA"/>
</dbReference>
<organism evidence="1 2">
    <name type="scientific">Caldalkalibacillus horti</name>
    <dbReference type="NCBI Taxonomy" id="77523"/>
    <lineage>
        <taxon>Bacteria</taxon>
        <taxon>Bacillati</taxon>
        <taxon>Bacillota</taxon>
        <taxon>Bacilli</taxon>
        <taxon>Bacillales</taxon>
        <taxon>Bacillaceae</taxon>
        <taxon>Caldalkalibacillus</taxon>
    </lineage>
</organism>
<evidence type="ECO:0000313" key="1">
    <source>
        <dbReference type="EMBL" id="MDQ0167407.1"/>
    </source>
</evidence>
<sequence length="126" mass="14425">MSNHLEPGAKVQALYKSGLYAGELIEVRANKAVVQILAVLKHPTQGDLHQPFEADVAMFHQRRALAYKEKALVPFVHLSGYDQEIPEYKASLKEALQAEMNVVLERRDQWGEQAYVLLKELEKEYF</sequence>
<comment type="caution">
    <text evidence="1">The sequence shown here is derived from an EMBL/GenBank/DDBJ whole genome shotgun (WGS) entry which is preliminary data.</text>
</comment>
<dbReference type="GO" id="GO:0016301">
    <property type="term" value="F:kinase activity"/>
    <property type="evidence" value="ECO:0007669"/>
    <property type="project" value="UniProtKB-KW"/>
</dbReference>
<dbReference type="SMART" id="SM01298">
    <property type="entry name" value="KapB"/>
    <property type="match status" value="1"/>
</dbReference>